<dbReference type="PROSITE" id="PS00018">
    <property type="entry name" value="EF_HAND_1"/>
    <property type="match status" value="4"/>
</dbReference>
<dbReference type="Pfam" id="PF13499">
    <property type="entry name" value="EF-hand_7"/>
    <property type="match status" value="2"/>
</dbReference>
<protein>
    <recommendedName>
        <fullName evidence="5">EF-hand domain-containing protein</fullName>
    </recommendedName>
</protein>
<evidence type="ECO:0000256" key="1">
    <source>
        <dbReference type="ARBA" id="ARBA00022723"/>
    </source>
</evidence>
<gene>
    <name evidence="6" type="ORF">H6P81_004306</name>
</gene>
<feature type="domain" description="EF-hand" evidence="5">
    <location>
        <begin position="128"/>
        <end position="163"/>
    </location>
</feature>
<dbReference type="SUPFAM" id="SSF47473">
    <property type="entry name" value="EF-hand"/>
    <property type="match status" value="1"/>
</dbReference>
<evidence type="ECO:0000259" key="5">
    <source>
        <dbReference type="PROSITE" id="PS50222"/>
    </source>
</evidence>
<keyword evidence="3" id="KW-0106">Calcium</keyword>
<accession>A0AAV7FHY0</accession>
<dbReference type="CDD" id="cd00051">
    <property type="entry name" value="EFh"/>
    <property type="match status" value="2"/>
</dbReference>
<dbReference type="InterPro" id="IPR018247">
    <property type="entry name" value="EF_Hand_1_Ca_BS"/>
</dbReference>
<evidence type="ECO:0000256" key="2">
    <source>
        <dbReference type="ARBA" id="ARBA00022737"/>
    </source>
</evidence>
<evidence type="ECO:0000313" key="7">
    <source>
        <dbReference type="Proteomes" id="UP000825729"/>
    </source>
</evidence>
<dbReference type="InterPro" id="IPR039647">
    <property type="entry name" value="EF_hand_pair_protein_CML-like"/>
</dbReference>
<comment type="caution">
    <text evidence="6">The sequence shown here is derived from an EMBL/GenBank/DDBJ whole genome shotgun (WGS) entry which is preliminary data.</text>
</comment>
<dbReference type="PANTHER" id="PTHR10891">
    <property type="entry name" value="EF-HAND CALCIUM-BINDING DOMAIN CONTAINING PROTEIN"/>
    <property type="match status" value="1"/>
</dbReference>
<name>A0AAV7FHY0_ARIFI</name>
<dbReference type="PROSITE" id="PS50222">
    <property type="entry name" value="EF_HAND_2"/>
    <property type="match status" value="4"/>
</dbReference>
<feature type="compositionally biased region" description="Low complexity" evidence="4">
    <location>
        <begin position="22"/>
        <end position="48"/>
    </location>
</feature>
<dbReference type="EMBL" id="JAINDJ010000002">
    <property type="protein sequence ID" value="KAG9459798.1"/>
    <property type="molecule type" value="Genomic_DNA"/>
</dbReference>
<organism evidence="6 7">
    <name type="scientific">Aristolochia fimbriata</name>
    <name type="common">White veined hardy Dutchman's pipe vine</name>
    <dbReference type="NCBI Taxonomy" id="158543"/>
    <lineage>
        <taxon>Eukaryota</taxon>
        <taxon>Viridiplantae</taxon>
        <taxon>Streptophyta</taxon>
        <taxon>Embryophyta</taxon>
        <taxon>Tracheophyta</taxon>
        <taxon>Spermatophyta</taxon>
        <taxon>Magnoliopsida</taxon>
        <taxon>Magnoliidae</taxon>
        <taxon>Piperales</taxon>
        <taxon>Aristolochiaceae</taxon>
        <taxon>Aristolochia</taxon>
    </lineage>
</organism>
<feature type="domain" description="EF-hand" evidence="5">
    <location>
        <begin position="54"/>
        <end position="89"/>
    </location>
</feature>
<keyword evidence="2" id="KW-0677">Repeat</keyword>
<dbReference type="InterPro" id="IPR002048">
    <property type="entry name" value="EF_hand_dom"/>
</dbReference>
<feature type="domain" description="EF-hand" evidence="5">
    <location>
        <begin position="164"/>
        <end position="199"/>
    </location>
</feature>
<dbReference type="FunFam" id="1.10.238.10:FF:000001">
    <property type="entry name" value="Calmodulin 1"/>
    <property type="match status" value="1"/>
</dbReference>
<evidence type="ECO:0000256" key="4">
    <source>
        <dbReference type="SAM" id="MobiDB-lite"/>
    </source>
</evidence>
<feature type="region of interest" description="Disordered" evidence="4">
    <location>
        <begin position="1"/>
        <end position="51"/>
    </location>
</feature>
<dbReference type="Gene3D" id="1.10.238.10">
    <property type="entry name" value="EF-hand"/>
    <property type="match status" value="2"/>
</dbReference>
<dbReference type="GO" id="GO:0005509">
    <property type="term" value="F:calcium ion binding"/>
    <property type="evidence" value="ECO:0007669"/>
    <property type="project" value="InterPro"/>
</dbReference>
<keyword evidence="1" id="KW-0479">Metal-binding</keyword>
<dbReference type="SMART" id="SM00054">
    <property type="entry name" value="EFh"/>
    <property type="match status" value="4"/>
</dbReference>
<reference evidence="6 7" key="1">
    <citation type="submission" date="2021-07" db="EMBL/GenBank/DDBJ databases">
        <title>The Aristolochia fimbriata genome: insights into angiosperm evolution, floral development and chemical biosynthesis.</title>
        <authorList>
            <person name="Jiao Y."/>
        </authorList>
    </citation>
    <scope>NUCLEOTIDE SEQUENCE [LARGE SCALE GENOMIC DNA]</scope>
    <source>
        <strain evidence="6">IBCAS-2021</strain>
        <tissue evidence="6">Leaf</tissue>
    </source>
</reference>
<proteinExistence type="predicted"/>
<keyword evidence="7" id="KW-1185">Reference proteome</keyword>
<evidence type="ECO:0000256" key="3">
    <source>
        <dbReference type="ARBA" id="ARBA00022837"/>
    </source>
</evidence>
<sequence>MGRSFFGRSGRKSKSRSPPPESATTTTTSSSSSSGSPPPSSGISPSPSFVRRVHNSDDLRHVFDKFDANGDGKISLSELDAMLRCLGCDGDPAEEAEAMMRAADLDGDGFISLEEFISVNRAETDSSKCLEDLRNAFTVFDRDKNGVISAEELHHVLRSMGENTSLSECKSMIKGIDKNGDGAVNFEEFIQMMTRSAAPPFA</sequence>
<evidence type="ECO:0000313" key="6">
    <source>
        <dbReference type="EMBL" id="KAG9459798.1"/>
    </source>
</evidence>
<dbReference type="Proteomes" id="UP000825729">
    <property type="component" value="Unassembled WGS sequence"/>
</dbReference>
<feature type="domain" description="EF-hand" evidence="5">
    <location>
        <begin position="91"/>
        <end position="126"/>
    </location>
</feature>
<dbReference type="InterPro" id="IPR011992">
    <property type="entry name" value="EF-hand-dom_pair"/>
</dbReference>
<dbReference type="AlphaFoldDB" id="A0AAV7FHY0"/>